<gene>
    <name evidence="1" type="ORF">APZ42_005285</name>
</gene>
<evidence type="ECO:0000313" key="1">
    <source>
        <dbReference type="EMBL" id="KZR99028.1"/>
    </source>
</evidence>
<protein>
    <submittedName>
        <fullName evidence="1">Uncharacterized protein</fullName>
    </submittedName>
</protein>
<sequence length="55" mass="6503">MDGEGTVYNSNFDKQNKKKVCCFLIIHSRITITQRRNNVSRWRGRTDEKTFTPIV</sequence>
<evidence type="ECO:0000313" key="2">
    <source>
        <dbReference type="Proteomes" id="UP000076858"/>
    </source>
</evidence>
<comment type="caution">
    <text evidence="1">The sequence shown here is derived from an EMBL/GenBank/DDBJ whole genome shotgun (WGS) entry which is preliminary data.</text>
</comment>
<proteinExistence type="predicted"/>
<dbReference type="EMBL" id="LRGB01014949">
    <property type="protein sequence ID" value="KZR99028.1"/>
    <property type="molecule type" value="Genomic_DNA"/>
</dbReference>
<keyword evidence="2" id="KW-1185">Reference proteome</keyword>
<accession>A0A164GJ99</accession>
<dbReference type="AlphaFoldDB" id="A0A164GJ99"/>
<reference evidence="1 2" key="1">
    <citation type="submission" date="2016-03" db="EMBL/GenBank/DDBJ databases">
        <title>EvidentialGene: Evidence-directed Construction of Genes on Genomes.</title>
        <authorList>
            <person name="Gilbert D.G."/>
            <person name="Choi J.-H."/>
            <person name="Mockaitis K."/>
            <person name="Colbourne J."/>
            <person name="Pfrender M."/>
        </authorList>
    </citation>
    <scope>NUCLEOTIDE SEQUENCE [LARGE SCALE GENOMIC DNA]</scope>
    <source>
        <strain evidence="1 2">Xinb3</strain>
        <tissue evidence="1">Complete organism</tissue>
    </source>
</reference>
<organism evidence="1 2">
    <name type="scientific">Daphnia magna</name>
    <dbReference type="NCBI Taxonomy" id="35525"/>
    <lineage>
        <taxon>Eukaryota</taxon>
        <taxon>Metazoa</taxon>
        <taxon>Ecdysozoa</taxon>
        <taxon>Arthropoda</taxon>
        <taxon>Crustacea</taxon>
        <taxon>Branchiopoda</taxon>
        <taxon>Diplostraca</taxon>
        <taxon>Cladocera</taxon>
        <taxon>Anomopoda</taxon>
        <taxon>Daphniidae</taxon>
        <taxon>Daphnia</taxon>
    </lineage>
</organism>
<name>A0A164GJ99_9CRUS</name>
<dbReference type="Proteomes" id="UP000076858">
    <property type="component" value="Unassembled WGS sequence"/>
</dbReference>